<dbReference type="EMBL" id="AY605483">
    <property type="protein sequence ID" value="AAT08623.1"/>
    <property type="molecule type" value="Genomic_DNA"/>
</dbReference>
<comment type="subcellular location">
    <subcellularLocation>
        <location evidence="1 12">Mitochondrion membrane</location>
        <topology evidence="1 12">Single-pass membrane protein</topology>
    </subcellularLocation>
</comment>
<keyword evidence="5 12" id="KW-0812">Transmembrane</keyword>
<evidence type="ECO:0000256" key="12">
    <source>
        <dbReference type="RuleBase" id="RU003661"/>
    </source>
</evidence>
<keyword evidence="9 12" id="KW-0496">Mitochondrion</keyword>
<evidence type="ECO:0000256" key="1">
    <source>
        <dbReference type="ARBA" id="ARBA00004304"/>
    </source>
</evidence>
<evidence type="ECO:0000256" key="8">
    <source>
        <dbReference type="ARBA" id="ARBA00023065"/>
    </source>
</evidence>
<dbReference type="InterPro" id="IPR001421">
    <property type="entry name" value="ATP8_metazoa"/>
</dbReference>
<feature type="region of interest" description="Disordered" evidence="13">
    <location>
        <begin position="32"/>
        <end position="53"/>
    </location>
</feature>
<evidence type="ECO:0000256" key="7">
    <source>
        <dbReference type="ARBA" id="ARBA00022989"/>
    </source>
</evidence>
<evidence type="ECO:0000256" key="11">
    <source>
        <dbReference type="ARBA" id="ARBA00023310"/>
    </source>
</evidence>
<protein>
    <recommendedName>
        <fullName evidence="12">ATP synthase complex subunit 8</fullName>
    </recommendedName>
</protein>
<comment type="similarity">
    <text evidence="2 12">Belongs to the ATPase protein 8 family.</text>
</comment>
<dbReference type="GO" id="GO:0015986">
    <property type="term" value="P:proton motive force-driven ATP synthesis"/>
    <property type="evidence" value="ECO:0007669"/>
    <property type="project" value="InterPro"/>
</dbReference>
<keyword evidence="7 14" id="KW-1133">Transmembrane helix</keyword>
<keyword evidence="3 12" id="KW-0813">Transport</keyword>
<keyword evidence="10 14" id="KW-0472">Membrane</keyword>
<dbReference type="GO" id="GO:0045259">
    <property type="term" value="C:proton-transporting ATP synthase complex"/>
    <property type="evidence" value="ECO:0007669"/>
    <property type="project" value="UniProtKB-KW"/>
</dbReference>
<proteinExistence type="inferred from homology"/>
<dbReference type="AlphaFoldDB" id="Q66SF2"/>
<organism evidence="15">
    <name type="scientific">Bipes canaliculatus</name>
    <name type="common">Four-toed worm lizard</name>
    <dbReference type="NCBI Taxonomy" id="273521"/>
    <lineage>
        <taxon>Eukaryota</taxon>
        <taxon>Metazoa</taxon>
        <taxon>Chordata</taxon>
        <taxon>Craniata</taxon>
        <taxon>Vertebrata</taxon>
        <taxon>Euteleostomi</taxon>
        <taxon>Lepidosauria</taxon>
        <taxon>Squamata</taxon>
        <taxon>Bifurcata</taxon>
        <taxon>Unidentata</taxon>
        <taxon>Episquamata</taxon>
        <taxon>Laterata</taxon>
        <taxon>Lacertibaenia</taxon>
        <taxon>Amphisbaenia</taxon>
        <taxon>Bipedidae</taxon>
        <taxon>Bipes</taxon>
    </lineage>
</organism>
<sequence>MPQLNPTPWFPLLLLIWTTLLLLMTKITRHNKHRTPGHPPTAAHSITWPWPWH</sequence>
<evidence type="ECO:0000256" key="13">
    <source>
        <dbReference type="SAM" id="MobiDB-lite"/>
    </source>
</evidence>
<gene>
    <name evidence="15" type="primary">atp8</name>
</gene>
<dbReference type="GO" id="GO:0031966">
    <property type="term" value="C:mitochondrial membrane"/>
    <property type="evidence" value="ECO:0007669"/>
    <property type="project" value="UniProtKB-SubCell"/>
</dbReference>
<dbReference type="Pfam" id="PF00895">
    <property type="entry name" value="ATP-synt_8"/>
    <property type="match status" value="1"/>
</dbReference>
<keyword evidence="11" id="KW-0066">ATP synthesis</keyword>
<accession>Q66SF2</accession>
<dbReference type="GO" id="GO:0015078">
    <property type="term" value="F:proton transmembrane transporter activity"/>
    <property type="evidence" value="ECO:0007669"/>
    <property type="project" value="InterPro"/>
</dbReference>
<evidence type="ECO:0000256" key="9">
    <source>
        <dbReference type="ARBA" id="ARBA00023128"/>
    </source>
</evidence>
<evidence type="ECO:0000313" key="15">
    <source>
        <dbReference type="EMBL" id="AAT08623.1"/>
    </source>
</evidence>
<evidence type="ECO:0000256" key="6">
    <source>
        <dbReference type="ARBA" id="ARBA00022781"/>
    </source>
</evidence>
<keyword evidence="8 12" id="KW-0406">Ion transport</keyword>
<evidence type="ECO:0000256" key="14">
    <source>
        <dbReference type="SAM" id="Phobius"/>
    </source>
</evidence>
<geneLocation type="mitochondrion" evidence="15"/>
<keyword evidence="6 12" id="KW-0375">Hydrogen ion transport</keyword>
<evidence type="ECO:0000256" key="10">
    <source>
        <dbReference type="ARBA" id="ARBA00023136"/>
    </source>
</evidence>
<evidence type="ECO:0000256" key="2">
    <source>
        <dbReference type="ARBA" id="ARBA00008892"/>
    </source>
</evidence>
<evidence type="ECO:0000256" key="4">
    <source>
        <dbReference type="ARBA" id="ARBA00022547"/>
    </source>
</evidence>
<feature type="transmembrane region" description="Helical" evidence="14">
    <location>
        <begin position="6"/>
        <end position="24"/>
    </location>
</feature>
<name>Q66SF2_BIPCA</name>
<keyword evidence="4 12" id="KW-0138">CF(0)</keyword>
<evidence type="ECO:0000256" key="3">
    <source>
        <dbReference type="ARBA" id="ARBA00022448"/>
    </source>
</evidence>
<reference evidence="15" key="1">
    <citation type="journal article" date="2004" name="Mol. Phylogenet. Evol.">
        <title>Phylogenetic relationships among amphisbaenian reptiles based on complete mitochondrial genomic sequences.</title>
        <authorList>
            <person name="Macey J.R."/>
            <person name="Papenfuss T.J."/>
            <person name="Kuehl J.V."/>
            <person name="Fourcade H.M."/>
            <person name="Boore J.L."/>
        </authorList>
    </citation>
    <scope>NUCLEOTIDE SEQUENCE</scope>
</reference>
<evidence type="ECO:0000256" key="5">
    <source>
        <dbReference type="ARBA" id="ARBA00022692"/>
    </source>
</evidence>